<dbReference type="PANTHER" id="PTHR43080:SF29">
    <property type="entry name" value="OS02G0818000 PROTEIN"/>
    <property type="match status" value="1"/>
</dbReference>
<evidence type="ECO:0000256" key="2">
    <source>
        <dbReference type="PROSITE-ProRule" id="PRU00703"/>
    </source>
</evidence>
<organism evidence="4 5">
    <name type="scientific">Actinospica acidithermotolerans</name>
    <dbReference type="NCBI Taxonomy" id="2828514"/>
    <lineage>
        <taxon>Bacteria</taxon>
        <taxon>Bacillati</taxon>
        <taxon>Actinomycetota</taxon>
        <taxon>Actinomycetes</taxon>
        <taxon>Catenulisporales</taxon>
        <taxon>Actinospicaceae</taxon>
        <taxon>Actinospica</taxon>
    </lineage>
</organism>
<dbReference type="RefSeq" id="WP_212516769.1">
    <property type="nucleotide sequence ID" value="NZ_JAGSOH010000007.1"/>
</dbReference>
<keyword evidence="1 2" id="KW-0129">CBS domain</keyword>
<dbReference type="Gene3D" id="3.10.580.10">
    <property type="entry name" value="CBS-domain"/>
    <property type="match status" value="2"/>
</dbReference>
<dbReference type="Pfam" id="PF00571">
    <property type="entry name" value="CBS"/>
    <property type="match status" value="2"/>
</dbReference>
<comment type="caution">
    <text evidence="4">The sequence shown here is derived from an EMBL/GenBank/DDBJ whole genome shotgun (WGS) entry which is preliminary data.</text>
</comment>
<gene>
    <name evidence="4" type="ORF">KDK95_04800</name>
</gene>
<dbReference type="SUPFAM" id="SSF54631">
    <property type="entry name" value="CBS-domain pair"/>
    <property type="match status" value="1"/>
</dbReference>
<dbReference type="PROSITE" id="PS51371">
    <property type="entry name" value="CBS"/>
    <property type="match status" value="2"/>
</dbReference>
<dbReference type="InterPro" id="IPR000644">
    <property type="entry name" value="CBS_dom"/>
</dbReference>
<dbReference type="InterPro" id="IPR046342">
    <property type="entry name" value="CBS_dom_sf"/>
</dbReference>
<protein>
    <submittedName>
        <fullName evidence="4">CBS domain-containing protein</fullName>
    </submittedName>
</protein>
<dbReference type="AlphaFoldDB" id="A0A941IEU3"/>
<dbReference type="CDD" id="cd02205">
    <property type="entry name" value="CBS_pair_SF"/>
    <property type="match status" value="1"/>
</dbReference>
<dbReference type="SMART" id="SM00116">
    <property type="entry name" value="CBS"/>
    <property type="match status" value="2"/>
</dbReference>
<dbReference type="PANTHER" id="PTHR43080">
    <property type="entry name" value="CBS DOMAIN-CONTAINING PROTEIN CBSX3, MITOCHONDRIAL"/>
    <property type="match status" value="1"/>
</dbReference>
<accession>A0A941IEU3</accession>
<name>A0A941IEU3_9ACTN</name>
<feature type="domain" description="CBS" evidence="3">
    <location>
        <begin position="14"/>
        <end position="72"/>
    </location>
</feature>
<keyword evidence="5" id="KW-1185">Reference proteome</keyword>
<feature type="domain" description="CBS" evidence="3">
    <location>
        <begin position="75"/>
        <end position="132"/>
    </location>
</feature>
<evidence type="ECO:0000313" key="4">
    <source>
        <dbReference type="EMBL" id="MBR7825615.1"/>
    </source>
</evidence>
<evidence type="ECO:0000256" key="1">
    <source>
        <dbReference type="ARBA" id="ARBA00023122"/>
    </source>
</evidence>
<reference evidence="4" key="1">
    <citation type="submission" date="2021-04" db="EMBL/GenBank/DDBJ databases">
        <title>Genome based classification of Actinospica acidithermotolerans sp. nov., an actinobacterium isolated from an Indonesian hot spring.</title>
        <authorList>
            <person name="Kusuma A.B."/>
            <person name="Putra K.E."/>
            <person name="Nafisah S."/>
            <person name="Loh J."/>
            <person name="Nouioui I."/>
            <person name="Goodfellow M."/>
        </authorList>
    </citation>
    <scope>NUCLEOTIDE SEQUENCE</scope>
    <source>
        <strain evidence="4">MGRD01-02</strain>
    </source>
</reference>
<dbReference type="EMBL" id="JAGSOH010000007">
    <property type="protein sequence ID" value="MBR7825615.1"/>
    <property type="molecule type" value="Genomic_DNA"/>
</dbReference>
<proteinExistence type="predicted"/>
<sequence length="207" mass="21364">MKRTRLQTRVRDFMTCPAQATPPGAPLEQVAELLADGSTGAVPVVDADGLLLGLVTEGDLLRDPGPREPVAAAVMSAPLVAVGADQTAAEAEALMLGHRVHHLPVVDRSGHVVGMVARDGVASALGEDESELRTEIVGIVHACGGSILALDVHDGVVRLHARVPDIQAARTLEQRVNAAPGVRVLIPTTEWGGELGGQSPDPAGAAY</sequence>
<evidence type="ECO:0000259" key="3">
    <source>
        <dbReference type="PROSITE" id="PS51371"/>
    </source>
</evidence>
<dbReference type="Proteomes" id="UP000676325">
    <property type="component" value="Unassembled WGS sequence"/>
</dbReference>
<evidence type="ECO:0000313" key="5">
    <source>
        <dbReference type="Proteomes" id="UP000676325"/>
    </source>
</evidence>
<dbReference type="InterPro" id="IPR051257">
    <property type="entry name" value="Diverse_CBS-Domain"/>
</dbReference>